<dbReference type="SUPFAM" id="SSF49299">
    <property type="entry name" value="PKD domain"/>
    <property type="match status" value="1"/>
</dbReference>
<evidence type="ECO:0000313" key="2">
    <source>
        <dbReference type="EMBL" id="GGC46330.1"/>
    </source>
</evidence>
<dbReference type="Pfam" id="PF13585">
    <property type="entry name" value="CHU_C"/>
    <property type="match status" value="1"/>
</dbReference>
<sequence>MANLLKPRFFILFLHFLLIFDSSISIAQVGFPYCENFDGGSTQSSTVFGGNASLTSGVLRLTSNQNDQSGFVYIDIPFSSTFGIKSSFEYFCYGGTGADGLTAFLFDGAVTNFNPGGFGGSLGYARRNNEPGLSGAYLGIGFDTFGNFGNNTESRVGGFPGNVGGSHPNAIVVRGPGQGFSGYQYIVGKKVNEGGVLGLPAAQQFPLSSGGQGTNRVTNPQNVGYRQVFLNLEPNPEDIGYLLTVEMLVTTEAGNPRMVSIFNQEPYPFIAPDQLKIGFAASTGGENNFHEIRNVIVEVSNDDGLVDPMGIDIDDIASCAGQENTYNLFNTNINLPNENSSLRCIQFYESLEDIISEDEDICSQGNCRPENRELILPQGVFKADTEGGGFTFFPSPEFIDETVEVFYTITDNYGKSSSGNSIKLLVQESPAPVAIESELINLDKNEIRLCEGDFVMLNAVGGEAYVKYQWFLGEELIAESENAQIEVTAAGDYKVLAFNSKSCPVESEVISLVNPDFPTVEIENPVIGCEIGVPVDIRDFIVEYDVLNYDYQLLSSEGIIFMNEEMSEINRSGIYFLSIKDKDLSCWSDPIEFEVQLVEEELLVAFDYEIDGTGIKSDADGGVFIDDPIRFFSESSGGAVGWFWDFGDGNTSEEESPIHVFGKKGTFLVSLTVFNSIGCESVFEAEVAITQSFRIMYPTGFTPNQSENNYFRPKFKGIAKMELRIFNIWGNLIFETKDVNSPGWDGRVNDELMPGGSYVYKVITESIDGDRIEENGRFLLIR</sequence>
<gene>
    <name evidence="2" type="ORF">GCM10010993_26160</name>
</gene>
<organism evidence="2 3">
    <name type="scientific">Belliella aquatica</name>
    <dbReference type="NCBI Taxonomy" id="1323734"/>
    <lineage>
        <taxon>Bacteria</taxon>
        <taxon>Pseudomonadati</taxon>
        <taxon>Bacteroidota</taxon>
        <taxon>Cytophagia</taxon>
        <taxon>Cytophagales</taxon>
        <taxon>Cyclobacteriaceae</taxon>
        <taxon>Belliella</taxon>
    </lineage>
</organism>
<reference evidence="3" key="1">
    <citation type="journal article" date="2019" name="Int. J. Syst. Evol. Microbiol.">
        <title>The Global Catalogue of Microorganisms (GCM) 10K type strain sequencing project: providing services to taxonomists for standard genome sequencing and annotation.</title>
        <authorList>
            <consortium name="The Broad Institute Genomics Platform"/>
            <consortium name="The Broad Institute Genome Sequencing Center for Infectious Disease"/>
            <person name="Wu L."/>
            <person name="Ma J."/>
        </authorList>
    </citation>
    <scope>NUCLEOTIDE SEQUENCE [LARGE SCALE GENOMIC DNA]</scope>
    <source>
        <strain evidence="3">CGMCC 1.12479</strain>
    </source>
</reference>
<dbReference type="NCBIfam" id="TIGR04131">
    <property type="entry name" value="Bac_Flav_CTERM"/>
    <property type="match status" value="1"/>
</dbReference>
<proteinExistence type="predicted"/>
<dbReference type="Proteomes" id="UP000635885">
    <property type="component" value="Unassembled WGS sequence"/>
</dbReference>
<dbReference type="Gene3D" id="2.60.120.200">
    <property type="match status" value="1"/>
</dbReference>
<dbReference type="InterPro" id="IPR022409">
    <property type="entry name" value="PKD/Chitinase_dom"/>
</dbReference>
<dbReference type="Pfam" id="PF18911">
    <property type="entry name" value="PKD_4"/>
    <property type="match status" value="1"/>
</dbReference>
<dbReference type="EMBL" id="BMFD01000010">
    <property type="protein sequence ID" value="GGC46330.1"/>
    <property type="molecule type" value="Genomic_DNA"/>
</dbReference>
<dbReference type="InterPro" id="IPR035986">
    <property type="entry name" value="PKD_dom_sf"/>
</dbReference>
<dbReference type="InterPro" id="IPR013320">
    <property type="entry name" value="ConA-like_dom_sf"/>
</dbReference>
<dbReference type="SMART" id="SM00089">
    <property type="entry name" value="PKD"/>
    <property type="match status" value="1"/>
</dbReference>
<dbReference type="PROSITE" id="PS50093">
    <property type="entry name" value="PKD"/>
    <property type="match status" value="1"/>
</dbReference>
<feature type="domain" description="PKD" evidence="1">
    <location>
        <begin position="629"/>
        <end position="690"/>
    </location>
</feature>
<dbReference type="RefSeq" id="WP_188443547.1">
    <property type="nucleotide sequence ID" value="NZ_BMFD01000010.1"/>
</dbReference>
<dbReference type="SUPFAM" id="SSF49899">
    <property type="entry name" value="Concanavalin A-like lectins/glucanases"/>
    <property type="match status" value="1"/>
</dbReference>
<keyword evidence="3" id="KW-1185">Reference proteome</keyword>
<dbReference type="Gene3D" id="2.60.40.10">
    <property type="entry name" value="Immunoglobulins"/>
    <property type="match status" value="1"/>
</dbReference>
<dbReference type="InterPro" id="IPR000601">
    <property type="entry name" value="PKD_dom"/>
</dbReference>
<dbReference type="CDD" id="cd00146">
    <property type="entry name" value="PKD"/>
    <property type="match status" value="1"/>
</dbReference>
<protein>
    <recommendedName>
        <fullName evidence="1">PKD domain-containing protein</fullName>
    </recommendedName>
</protein>
<dbReference type="InterPro" id="IPR013783">
    <property type="entry name" value="Ig-like_fold"/>
</dbReference>
<accession>A0ABQ1MT43</accession>
<name>A0ABQ1MT43_9BACT</name>
<dbReference type="InterPro" id="IPR026341">
    <property type="entry name" value="T9SS_type_B"/>
</dbReference>
<evidence type="ECO:0000313" key="3">
    <source>
        <dbReference type="Proteomes" id="UP000635885"/>
    </source>
</evidence>
<evidence type="ECO:0000259" key="1">
    <source>
        <dbReference type="PROSITE" id="PS50093"/>
    </source>
</evidence>
<comment type="caution">
    <text evidence="2">The sequence shown here is derived from an EMBL/GenBank/DDBJ whole genome shotgun (WGS) entry which is preliminary data.</text>
</comment>